<dbReference type="GO" id="GO:0008236">
    <property type="term" value="F:serine-type peptidase activity"/>
    <property type="evidence" value="ECO:0007669"/>
    <property type="project" value="InterPro"/>
</dbReference>
<proteinExistence type="predicted"/>
<evidence type="ECO:0000259" key="1">
    <source>
        <dbReference type="Pfam" id="PF00326"/>
    </source>
</evidence>
<dbReference type="Proteomes" id="UP000199689">
    <property type="component" value="Unassembled WGS sequence"/>
</dbReference>
<dbReference type="SUPFAM" id="SSF53474">
    <property type="entry name" value="alpha/beta-Hydrolases"/>
    <property type="match status" value="1"/>
</dbReference>
<dbReference type="RefSeq" id="WP_159427859.1">
    <property type="nucleotide sequence ID" value="NZ_FMXA01000014.1"/>
</dbReference>
<reference evidence="2 3" key="1">
    <citation type="submission" date="2016-10" db="EMBL/GenBank/DDBJ databases">
        <authorList>
            <person name="de Groot N.N."/>
        </authorList>
    </citation>
    <scope>NUCLEOTIDE SEQUENCE [LARGE SCALE GENOMIC DNA]</scope>
    <source>
        <strain evidence="2 3">DSM 15230</strain>
    </source>
</reference>
<dbReference type="PANTHER" id="PTHR43194:SF2">
    <property type="entry name" value="PEROXISOMAL MEMBRANE PROTEIN LPX1"/>
    <property type="match status" value="1"/>
</dbReference>
<name>A0A1G5W698_9FIRM</name>
<evidence type="ECO:0000313" key="3">
    <source>
        <dbReference type="Proteomes" id="UP000199689"/>
    </source>
</evidence>
<keyword evidence="3" id="KW-1185">Reference proteome</keyword>
<dbReference type="STRING" id="209880.SAMN02910343_01152"/>
<dbReference type="PANTHER" id="PTHR43194">
    <property type="entry name" value="HYDROLASE ALPHA/BETA FOLD FAMILY"/>
    <property type="match status" value="1"/>
</dbReference>
<feature type="domain" description="Peptidase S9 prolyl oligopeptidase catalytic" evidence="1">
    <location>
        <begin position="113"/>
        <end position="232"/>
    </location>
</feature>
<dbReference type="GeneID" id="87756168"/>
<sequence>MLKLYGPRAVWEKAGPVPVLKVSPGVPSDNRPVVFYHGWSTDSEKQLSKALLMAAYGYTVFIPELINHGQRGTLPDYYCVQDYDRFWHTVLATTEEYEELSSFIAADMGCYPVVMGHSMGGFIALGIGSRYADRLNGIISMNGSGDWMESHHFFEQRFHMNLASHWTLRNQVEENTPLAHTGEMKDIPCLLLSGEADASVAMQAQQHFYNVLHQTNTRAEYRTYPGLGHFVTINMMDDALQWLNRISMR</sequence>
<dbReference type="InterPro" id="IPR050228">
    <property type="entry name" value="Carboxylesterase_BioH"/>
</dbReference>
<dbReference type="Pfam" id="PF00326">
    <property type="entry name" value="Peptidase_S9"/>
    <property type="match status" value="1"/>
</dbReference>
<dbReference type="InterPro" id="IPR029058">
    <property type="entry name" value="AB_hydrolase_fold"/>
</dbReference>
<protein>
    <recommendedName>
        <fullName evidence="1">Peptidase S9 prolyl oligopeptidase catalytic domain-containing protein</fullName>
    </recommendedName>
</protein>
<organism evidence="2 3">
    <name type="scientific">Allisonella histaminiformans</name>
    <dbReference type="NCBI Taxonomy" id="209880"/>
    <lineage>
        <taxon>Bacteria</taxon>
        <taxon>Bacillati</taxon>
        <taxon>Bacillota</taxon>
        <taxon>Negativicutes</taxon>
        <taxon>Veillonellales</taxon>
        <taxon>Veillonellaceae</taxon>
        <taxon>Allisonella</taxon>
    </lineage>
</organism>
<accession>A0A1G5W698</accession>
<evidence type="ECO:0000313" key="2">
    <source>
        <dbReference type="EMBL" id="SDA53512.1"/>
    </source>
</evidence>
<dbReference type="InterPro" id="IPR001375">
    <property type="entry name" value="Peptidase_S9_cat"/>
</dbReference>
<dbReference type="EMBL" id="FMXA01000014">
    <property type="protein sequence ID" value="SDA53512.1"/>
    <property type="molecule type" value="Genomic_DNA"/>
</dbReference>
<dbReference type="Gene3D" id="3.40.50.1820">
    <property type="entry name" value="alpha/beta hydrolase"/>
    <property type="match status" value="1"/>
</dbReference>
<gene>
    <name evidence="2" type="ORF">SAMN02910343_01152</name>
</gene>
<dbReference type="OrthoDB" id="31158at2"/>
<dbReference type="GO" id="GO:0006508">
    <property type="term" value="P:proteolysis"/>
    <property type="evidence" value="ECO:0007669"/>
    <property type="project" value="InterPro"/>
</dbReference>
<dbReference type="AlphaFoldDB" id="A0A1G5W698"/>